<dbReference type="EMBL" id="MH049491">
    <property type="protein sequence ID" value="AZP89414.1"/>
    <property type="molecule type" value="Genomic_DNA"/>
</dbReference>
<dbReference type="AlphaFoldDB" id="A0A3S9KAU5"/>
<name>A0A3S9KAU5_MICAE</name>
<feature type="compositionally biased region" description="Polar residues" evidence="1">
    <location>
        <begin position="12"/>
        <end position="36"/>
    </location>
</feature>
<evidence type="ECO:0000313" key="2">
    <source>
        <dbReference type="EMBL" id="AZP89414.1"/>
    </source>
</evidence>
<sequence>MDEVNEQAGADESSSQNVNEQAGADESSSQNVNEQAAASEFSWEEISKKLKAAPGEISKKLASWGVSLDEVAKRIGSLGLPGVILVVTVSTSGATTYPIAFALAALGGPLGVFGGLGLLSLTTVVGDVLTNYGIEAVLGAIYKDRRKQEAQEDLIKEVEGLPITQALKLKLKQQIESVEVVSEDVGSPRKIEIVE</sequence>
<evidence type="ECO:0000256" key="1">
    <source>
        <dbReference type="SAM" id="MobiDB-lite"/>
    </source>
</evidence>
<protein>
    <submittedName>
        <fullName evidence="2">Permease</fullName>
    </submittedName>
</protein>
<proteinExistence type="predicted"/>
<reference evidence="2" key="1">
    <citation type="journal article" date="2018" name="ACS Chem. Biol.">
        <title>A Unique Biosynthetic Pathway in Bloom-Forming Cyanobacterial Genus Microcystis Jointly Assembles Cytotoxic Aeruginoguanidines and Microguanidines.</title>
        <authorList>
            <person name="Pancrace C."/>
            <person name="Ishida K."/>
            <person name="Briand E."/>
            <person name="Gatte Pichi D."/>
            <person name="Weiz A.R."/>
            <person name="Guljamow A."/>
            <person name="Scalvenzi T."/>
            <person name="Sassoon N."/>
            <person name="Hertweck C."/>
            <person name="Dittmann E."/>
            <person name="Gugger M."/>
        </authorList>
    </citation>
    <scope>NUCLEOTIDE SEQUENCE</scope>
    <source>
        <strain evidence="2">4A3</strain>
    </source>
</reference>
<feature type="region of interest" description="Disordered" evidence="1">
    <location>
        <begin position="1"/>
        <end position="38"/>
    </location>
</feature>
<accession>A0A3S9KAU5</accession>
<gene>
    <name evidence="2" type="primary">agdF</name>
</gene>
<organism evidence="2">
    <name type="scientific">Microcystis aeruginosa 4A3</name>
    <dbReference type="NCBI Taxonomy" id="2497714"/>
    <lineage>
        <taxon>Bacteria</taxon>
        <taxon>Bacillati</taxon>
        <taxon>Cyanobacteriota</taxon>
        <taxon>Cyanophyceae</taxon>
        <taxon>Oscillatoriophycideae</taxon>
        <taxon>Chroococcales</taxon>
        <taxon>Microcystaceae</taxon>
        <taxon>Microcystis</taxon>
    </lineage>
</organism>